<dbReference type="Gene3D" id="4.10.60.10">
    <property type="entry name" value="Zinc finger, CCHC-type"/>
    <property type="match status" value="1"/>
</dbReference>
<evidence type="ECO:0000313" key="2">
    <source>
        <dbReference type="EMBL" id="EWG45989.1"/>
    </source>
</evidence>
<dbReference type="OrthoDB" id="5099850at2759"/>
<dbReference type="KEGG" id="fvr:FVEG_06615"/>
<dbReference type="EMBL" id="CM000584">
    <property type="protein sequence ID" value="EWG45989.1"/>
    <property type="molecule type" value="Genomic_DNA"/>
</dbReference>
<dbReference type="eggNOG" id="ENOG502RBAQ">
    <property type="taxonomic scope" value="Eukaryota"/>
</dbReference>
<dbReference type="GO" id="GO:0003676">
    <property type="term" value="F:nucleic acid binding"/>
    <property type="evidence" value="ECO:0007669"/>
    <property type="project" value="InterPro"/>
</dbReference>
<dbReference type="GeneID" id="30064495"/>
<dbReference type="GO" id="GO:0008270">
    <property type="term" value="F:zinc ion binding"/>
    <property type="evidence" value="ECO:0007669"/>
    <property type="project" value="InterPro"/>
</dbReference>
<keyword evidence="3" id="KW-1185">Reference proteome</keyword>
<feature type="compositionally biased region" description="Basic and acidic residues" evidence="1">
    <location>
        <begin position="1"/>
        <end position="20"/>
    </location>
</feature>
<feature type="region of interest" description="Disordered" evidence="1">
    <location>
        <begin position="90"/>
        <end position="136"/>
    </location>
</feature>
<feature type="compositionally biased region" description="Basic and acidic residues" evidence="1">
    <location>
        <begin position="48"/>
        <end position="60"/>
    </location>
</feature>
<sequence length="427" mass="48079">MAPPHHEDNRNHRADRDRSRSRSRTSRAQAGVSQNEDVAAAQRAVDQAMERQRQAQRGVDEAMKWQREVQHEVDEALERQRQVQREAVEALERRANSQRRSHRIPSVASNRNTSFRQASRPAGITKPQQSSSAGRDFTMNLGSEAERRDFVNTHHGPGGMGGANKPLGGEQRPSYRFPLNRTGTMEGVAYDTGELKAVGDHVLKVNKGAHLSYLVEPRWNDAKRFMENEEVLVRATSSNGRTKLCKGATPGEPSRFTETSRQPDVKCVNCRLKTHTLRHCLDAENEPNIYGCILCNKEKHMVDECHQFQSMSLREQVELLVFERANMPCLAVSKQFPKWYDLLEQAISSGDIDANGPMKGFPWTGQFCLDLCHEEGGETIRALQKKFDESGFDMSILPVDPNTDSLQQVRLYYADQRAPGPSSSGGH</sequence>
<accession>W7MED5</accession>
<dbReference type="Proteomes" id="UP000009096">
    <property type="component" value="Chromosome 7"/>
</dbReference>
<dbReference type="RefSeq" id="XP_018752180.1">
    <property type="nucleotide sequence ID" value="XM_018894998.1"/>
</dbReference>
<evidence type="ECO:0000313" key="3">
    <source>
        <dbReference type="Proteomes" id="UP000009096"/>
    </source>
</evidence>
<organism evidence="2 3">
    <name type="scientific">Gibberella moniliformis (strain M3125 / FGSC 7600)</name>
    <name type="common">Maize ear and stalk rot fungus</name>
    <name type="synonym">Fusarium verticillioides</name>
    <dbReference type="NCBI Taxonomy" id="334819"/>
    <lineage>
        <taxon>Eukaryota</taxon>
        <taxon>Fungi</taxon>
        <taxon>Dikarya</taxon>
        <taxon>Ascomycota</taxon>
        <taxon>Pezizomycotina</taxon>
        <taxon>Sordariomycetes</taxon>
        <taxon>Hypocreomycetidae</taxon>
        <taxon>Hypocreales</taxon>
        <taxon>Nectriaceae</taxon>
        <taxon>Fusarium</taxon>
        <taxon>Fusarium fujikuroi species complex</taxon>
    </lineage>
</organism>
<name>W7MED5_GIBM7</name>
<feature type="region of interest" description="Disordered" evidence="1">
    <location>
        <begin position="1"/>
        <end position="60"/>
    </location>
</feature>
<dbReference type="VEuPathDB" id="FungiDB:FVEG_06615"/>
<proteinExistence type="predicted"/>
<dbReference type="SUPFAM" id="SSF57756">
    <property type="entry name" value="Retrovirus zinc finger-like domains"/>
    <property type="match status" value="1"/>
</dbReference>
<dbReference type="EMBL" id="DS022249">
    <property type="protein sequence ID" value="EWG45989.1"/>
    <property type="molecule type" value="Genomic_DNA"/>
</dbReference>
<dbReference type="HOGENOM" id="CLU_642579_0_0_1"/>
<dbReference type="AlphaFoldDB" id="W7MED5"/>
<feature type="compositionally biased region" description="Low complexity" evidence="1">
    <location>
        <begin position="37"/>
        <end position="47"/>
    </location>
</feature>
<gene>
    <name evidence="2" type="ORF">FVEG_06615</name>
</gene>
<evidence type="ECO:0000256" key="1">
    <source>
        <dbReference type="SAM" id="MobiDB-lite"/>
    </source>
</evidence>
<protein>
    <submittedName>
        <fullName evidence="2">Uncharacterized protein</fullName>
    </submittedName>
</protein>
<dbReference type="InterPro" id="IPR036875">
    <property type="entry name" value="Znf_CCHC_sf"/>
</dbReference>
<reference evidence="2 3" key="1">
    <citation type="journal article" date="2010" name="Nature">
        <title>Comparative genomics reveals mobile pathogenicity chromosomes in Fusarium.</title>
        <authorList>
            <person name="Ma L.J."/>
            <person name="van der Does H.C."/>
            <person name="Borkovich K.A."/>
            <person name="Coleman J.J."/>
            <person name="Daboussi M.J."/>
            <person name="Di Pietro A."/>
            <person name="Dufresne M."/>
            <person name="Freitag M."/>
            <person name="Grabherr M."/>
            <person name="Henrissat B."/>
            <person name="Houterman P.M."/>
            <person name="Kang S."/>
            <person name="Shim W.B."/>
            <person name="Woloshuk C."/>
            <person name="Xie X."/>
            <person name="Xu J.R."/>
            <person name="Antoniw J."/>
            <person name="Baker S.E."/>
            <person name="Bluhm B.H."/>
            <person name="Breakspear A."/>
            <person name="Brown D.W."/>
            <person name="Butchko R.A."/>
            <person name="Chapman S."/>
            <person name="Coulson R."/>
            <person name="Coutinho P.M."/>
            <person name="Danchin E.G."/>
            <person name="Diener A."/>
            <person name="Gale L.R."/>
            <person name="Gardiner D.M."/>
            <person name="Goff S."/>
            <person name="Hammond-Kosack K.E."/>
            <person name="Hilburn K."/>
            <person name="Hua-Van A."/>
            <person name="Jonkers W."/>
            <person name="Kazan K."/>
            <person name="Kodira C.D."/>
            <person name="Koehrsen M."/>
            <person name="Kumar L."/>
            <person name="Lee Y.H."/>
            <person name="Li L."/>
            <person name="Manners J.M."/>
            <person name="Miranda-Saavedra D."/>
            <person name="Mukherjee M."/>
            <person name="Park G."/>
            <person name="Park J."/>
            <person name="Park S.Y."/>
            <person name="Proctor R.H."/>
            <person name="Regev A."/>
            <person name="Ruiz-Roldan M.C."/>
            <person name="Sain D."/>
            <person name="Sakthikumar S."/>
            <person name="Sykes S."/>
            <person name="Schwartz D.C."/>
            <person name="Turgeon B.G."/>
            <person name="Wapinski I."/>
            <person name="Yoder O."/>
            <person name="Young S."/>
            <person name="Zeng Q."/>
            <person name="Zhou S."/>
            <person name="Galagan J."/>
            <person name="Cuomo C.A."/>
            <person name="Kistler H.C."/>
            <person name="Rep M."/>
        </authorList>
    </citation>
    <scope>NUCLEOTIDE SEQUENCE [LARGE SCALE GENOMIC DNA]</scope>
    <source>
        <strain evidence="3">M3125 / FGSC 7600</strain>
    </source>
</reference>
<feature type="compositionally biased region" description="Polar residues" evidence="1">
    <location>
        <begin position="107"/>
        <end position="117"/>
    </location>
</feature>
<feature type="region of interest" description="Disordered" evidence="1">
    <location>
        <begin position="150"/>
        <end position="173"/>
    </location>
</feature>